<evidence type="ECO:0000256" key="1">
    <source>
        <dbReference type="ARBA" id="ARBA00004496"/>
    </source>
</evidence>
<name>A0AAW8EEJ7_VARPD</name>
<feature type="binding site" evidence="7">
    <location>
        <position position="320"/>
    </location>
    <ligand>
        <name>ATP</name>
        <dbReference type="ChEBI" id="CHEBI:30616"/>
    </ligand>
</feature>
<keyword evidence="4 7" id="KW-0547">Nucleotide-binding</keyword>
<dbReference type="AlphaFoldDB" id="A0AAW8EEJ7"/>
<dbReference type="InterPro" id="IPR050052">
    <property type="entry name" value="ATP-dep_Clp_protease_ClpX"/>
</dbReference>
<comment type="similarity">
    <text evidence="2 7">Belongs to the ClpX chaperone family. HslU subfamily.</text>
</comment>
<reference evidence="10" key="1">
    <citation type="submission" date="2023-07" db="EMBL/GenBank/DDBJ databases">
        <title>Sorghum-associated microbial communities from plants grown in Nebraska, USA.</title>
        <authorList>
            <person name="Schachtman D."/>
        </authorList>
    </citation>
    <scope>NUCLEOTIDE SEQUENCE</scope>
    <source>
        <strain evidence="10">DS3315</strain>
    </source>
</reference>
<dbReference type="PANTHER" id="PTHR48102">
    <property type="entry name" value="ATP-DEPENDENT CLP PROTEASE ATP-BINDING SUBUNIT CLPX-LIKE, MITOCHONDRIAL-RELATED"/>
    <property type="match status" value="1"/>
</dbReference>
<dbReference type="InterPro" id="IPR003959">
    <property type="entry name" value="ATPase_AAA_core"/>
</dbReference>
<keyword evidence="3 7" id="KW-0963">Cytoplasm</keyword>
<comment type="caution">
    <text evidence="10">The sequence shown here is derived from an EMBL/GenBank/DDBJ whole genome shotgun (WGS) entry which is preliminary data.</text>
</comment>
<dbReference type="GeneID" id="99712495"/>
<keyword evidence="5 7" id="KW-0067">ATP-binding</keyword>
<dbReference type="FunFam" id="3.40.50.300:FF:000220">
    <property type="entry name" value="ATP-dependent protease ATPase subunit HslU"/>
    <property type="match status" value="1"/>
</dbReference>
<evidence type="ECO:0000256" key="4">
    <source>
        <dbReference type="ARBA" id="ARBA00022741"/>
    </source>
</evidence>
<dbReference type="GO" id="GO:0005524">
    <property type="term" value="F:ATP binding"/>
    <property type="evidence" value="ECO:0007669"/>
    <property type="project" value="UniProtKB-UniRule"/>
</dbReference>
<dbReference type="SMART" id="SM00382">
    <property type="entry name" value="AAA"/>
    <property type="match status" value="1"/>
</dbReference>
<dbReference type="EMBL" id="JAUSRV010000005">
    <property type="protein sequence ID" value="MDP9971218.1"/>
    <property type="molecule type" value="Genomic_DNA"/>
</dbReference>
<dbReference type="Gene3D" id="3.40.50.300">
    <property type="entry name" value="P-loop containing nucleotide triphosphate hydrolases"/>
    <property type="match status" value="2"/>
</dbReference>
<keyword evidence="10" id="KW-0378">Hydrolase</keyword>
<dbReference type="InterPro" id="IPR027417">
    <property type="entry name" value="P-loop_NTPase"/>
</dbReference>
<evidence type="ECO:0000256" key="2">
    <source>
        <dbReference type="ARBA" id="ARBA00009771"/>
    </source>
</evidence>
<dbReference type="SUPFAM" id="SSF52540">
    <property type="entry name" value="P-loop containing nucleoside triphosphate hydrolases"/>
    <property type="match status" value="1"/>
</dbReference>
<feature type="domain" description="Clp ATPase C-terminal" evidence="9">
    <location>
        <begin position="334"/>
        <end position="430"/>
    </location>
</feature>
<dbReference type="RefSeq" id="WP_012746059.1">
    <property type="nucleotide sequence ID" value="NZ_CAIGKF010000005.1"/>
</dbReference>
<dbReference type="GO" id="GO:0009376">
    <property type="term" value="C:HslUV protease complex"/>
    <property type="evidence" value="ECO:0007669"/>
    <property type="project" value="UniProtKB-UniRule"/>
</dbReference>
<evidence type="ECO:0000256" key="5">
    <source>
        <dbReference type="ARBA" id="ARBA00022840"/>
    </source>
</evidence>
<dbReference type="GO" id="GO:0036402">
    <property type="term" value="F:proteasome-activating activity"/>
    <property type="evidence" value="ECO:0007669"/>
    <property type="project" value="UniProtKB-UniRule"/>
</dbReference>
<evidence type="ECO:0000256" key="6">
    <source>
        <dbReference type="ARBA" id="ARBA00023186"/>
    </source>
</evidence>
<dbReference type="FunFam" id="1.10.8.10:FF:000028">
    <property type="entry name" value="ATP-dependent protease ATPase subunit HslU"/>
    <property type="match status" value="1"/>
</dbReference>
<dbReference type="InterPro" id="IPR004491">
    <property type="entry name" value="HslU"/>
</dbReference>
<dbReference type="GO" id="GO:0008233">
    <property type="term" value="F:peptidase activity"/>
    <property type="evidence" value="ECO:0007669"/>
    <property type="project" value="UniProtKB-KW"/>
</dbReference>
<dbReference type="FunFam" id="3.40.50.300:FF:000213">
    <property type="entry name" value="ATP-dependent protease ATPase subunit HslU"/>
    <property type="match status" value="1"/>
</dbReference>
<dbReference type="Gene3D" id="1.10.8.10">
    <property type="entry name" value="DNA helicase RuvA subunit, C-terminal domain"/>
    <property type="match status" value="1"/>
</dbReference>
<organism evidence="10 11">
    <name type="scientific">Variovorax paradoxus</name>
    <dbReference type="NCBI Taxonomy" id="34073"/>
    <lineage>
        <taxon>Bacteria</taxon>
        <taxon>Pseudomonadati</taxon>
        <taxon>Pseudomonadota</taxon>
        <taxon>Betaproteobacteria</taxon>
        <taxon>Burkholderiales</taxon>
        <taxon>Comamonadaceae</taxon>
        <taxon>Variovorax</taxon>
    </lineage>
</organism>
<comment type="subunit">
    <text evidence="7">A double ring-shaped homohexamer of HslV is capped on each side by a ring-shaped HslU homohexamer. The assembly of the HslU/HslV complex is dependent on binding of ATP.</text>
</comment>
<comment type="subcellular location">
    <subcellularLocation>
        <location evidence="1 7">Cytoplasm</location>
    </subcellularLocation>
</comment>
<dbReference type="HAMAP" id="MF_00249">
    <property type="entry name" value="HslU"/>
    <property type="match status" value="1"/>
</dbReference>
<evidence type="ECO:0000256" key="7">
    <source>
        <dbReference type="HAMAP-Rule" id="MF_00249"/>
    </source>
</evidence>
<dbReference type="Pfam" id="PF00004">
    <property type="entry name" value="AAA"/>
    <property type="match status" value="1"/>
</dbReference>
<protein>
    <recommendedName>
        <fullName evidence="7">ATP-dependent protease ATPase subunit HslU</fullName>
    </recommendedName>
    <alternativeName>
        <fullName evidence="7">Unfoldase HslU</fullName>
    </alternativeName>
</protein>
<feature type="binding site" evidence="7">
    <location>
        <position position="392"/>
    </location>
    <ligand>
        <name>ATP</name>
        <dbReference type="ChEBI" id="CHEBI:30616"/>
    </ligand>
</feature>
<dbReference type="NCBIfam" id="NF003544">
    <property type="entry name" value="PRK05201.1"/>
    <property type="match status" value="1"/>
</dbReference>
<evidence type="ECO:0000259" key="9">
    <source>
        <dbReference type="SMART" id="SM01086"/>
    </source>
</evidence>
<keyword evidence="10" id="KW-0645">Protease</keyword>
<feature type="binding site" evidence="7">
    <location>
        <position position="255"/>
    </location>
    <ligand>
        <name>ATP</name>
        <dbReference type="ChEBI" id="CHEBI:30616"/>
    </ligand>
</feature>
<proteinExistence type="inferred from homology"/>
<feature type="domain" description="AAA+ ATPase" evidence="8">
    <location>
        <begin position="48"/>
        <end position="331"/>
    </location>
</feature>
<feature type="binding site" evidence="7">
    <location>
        <position position="17"/>
    </location>
    <ligand>
        <name>ATP</name>
        <dbReference type="ChEBI" id="CHEBI:30616"/>
    </ligand>
</feature>
<evidence type="ECO:0000313" key="10">
    <source>
        <dbReference type="EMBL" id="MDP9971218.1"/>
    </source>
</evidence>
<feature type="binding site" evidence="7">
    <location>
        <begin position="59"/>
        <end position="64"/>
    </location>
    <ligand>
        <name>ATP</name>
        <dbReference type="ChEBI" id="CHEBI:30616"/>
    </ligand>
</feature>
<dbReference type="Proteomes" id="UP001224845">
    <property type="component" value="Unassembled WGS sequence"/>
</dbReference>
<dbReference type="GO" id="GO:0016887">
    <property type="term" value="F:ATP hydrolysis activity"/>
    <property type="evidence" value="ECO:0007669"/>
    <property type="project" value="InterPro"/>
</dbReference>
<sequence>MSMTPQEIVSELDNHIVGQPAAKRAVAIALRNRWRRQQVEEKLRTEITPKNILMIGPTGVGKTEIARRLARLADAPFIKVEATKFTEVGYVGKDVDSIVRDLAEIAVKQTREAESAKVRARAEDAAEDRILDVLLPPARGAEGATPALDGPNPTRQAFRKKLREHQLDDKEIELDLAEARAPLEIMGPAGMEEMTEQLRGMFGQLGGGKRKTRKLKIAEAMRLLIDEEAAKLVNEDEIRTQAITNAEQNGIVFIDEIDKVATRSEAQGSDVSRQGVQRDLLPLVEGTAVSTKYGVVRTDHMLFIASGAFHLSKPSDLIPELQGRFPIRVELQSLSVSDFESILTQTRASLVKQYQALLATEGVTLEFTPEGVNRLATIAYEVNERTENIGARRLSTVMERLLDEVSFDATRIEGQTIRIDAAYVDERLAALSHDEDLSRFIL</sequence>
<gene>
    <name evidence="7" type="primary">hslU</name>
    <name evidence="10" type="ORF">J2W39_002452</name>
</gene>
<dbReference type="InterPro" id="IPR019489">
    <property type="entry name" value="Clp_ATPase_C"/>
</dbReference>
<evidence type="ECO:0000313" key="11">
    <source>
        <dbReference type="Proteomes" id="UP001224845"/>
    </source>
</evidence>
<evidence type="ECO:0000256" key="3">
    <source>
        <dbReference type="ARBA" id="ARBA00022490"/>
    </source>
</evidence>
<dbReference type="PANTHER" id="PTHR48102:SF3">
    <property type="entry name" value="ATP-DEPENDENT PROTEASE ATPASE SUBUNIT HSLU"/>
    <property type="match status" value="1"/>
</dbReference>
<dbReference type="Pfam" id="PF07724">
    <property type="entry name" value="AAA_2"/>
    <property type="match status" value="1"/>
</dbReference>
<dbReference type="CDD" id="cd19498">
    <property type="entry name" value="RecA-like_HslU"/>
    <property type="match status" value="1"/>
</dbReference>
<keyword evidence="6 7" id="KW-0143">Chaperone</keyword>
<dbReference type="GO" id="GO:0043335">
    <property type="term" value="P:protein unfolding"/>
    <property type="evidence" value="ECO:0007669"/>
    <property type="project" value="UniProtKB-UniRule"/>
</dbReference>
<dbReference type="Gene3D" id="1.10.8.60">
    <property type="match status" value="1"/>
</dbReference>
<accession>A0AAW8EEJ7</accession>
<dbReference type="InterPro" id="IPR003593">
    <property type="entry name" value="AAA+_ATPase"/>
</dbReference>
<dbReference type="SMART" id="SM01086">
    <property type="entry name" value="ClpB_D2-small"/>
    <property type="match status" value="1"/>
</dbReference>
<comment type="function">
    <text evidence="7">ATPase subunit of a proteasome-like degradation complex; this subunit has chaperone activity. The binding of ATP and its subsequent hydrolysis by HslU are essential for unfolding of protein substrates subsequently hydrolyzed by HslV. HslU recognizes the N-terminal part of its protein substrates and unfolds these before they are guided to HslV for hydrolysis.</text>
</comment>
<dbReference type="NCBIfam" id="TIGR00390">
    <property type="entry name" value="hslU"/>
    <property type="match status" value="1"/>
</dbReference>
<evidence type="ECO:0000259" key="8">
    <source>
        <dbReference type="SMART" id="SM00382"/>
    </source>
</evidence>